<evidence type="ECO:0008006" key="3">
    <source>
        <dbReference type="Google" id="ProtNLM"/>
    </source>
</evidence>
<keyword evidence="2" id="KW-1185">Reference proteome</keyword>
<gene>
    <name evidence="1" type="ORF">DVS28_a5064</name>
</gene>
<proteinExistence type="predicted"/>
<dbReference type="AlphaFoldDB" id="A0A346Y5H3"/>
<evidence type="ECO:0000313" key="2">
    <source>
        <dbReference type="Proteomes" id="UP000264006"/>
    </source>
</evidence>
<name>A0A346Y5H3_9ACTN</name>
<dbReference type="KEGG" id="euz:DVS28_a5064"/>
<organism evidence="1 2">
    <name type="scientific">Euzebya pacifica</name>
    <dbReference type="NCBI Taxonomy" id="1608957"/>
    <lineage>
        <taxon>Bacteria</taxon>
        <taxon>Bacillati</taxon>
        <taxon>Actinomycetota</taxon>
        <taxon>Nitriliruptoria</taxon>
        <taxon>Euzebyales</taxon>
    </lineage>
</organism>
<dbReference type="Proteomes" id="UP000264006">
    <property type="component" value="Chromosome"/>
</dbReference>
<dbReference type="EMBL" id="CP031165">
    <property type="protein sequence ID" value="AXV09720.1"/>
    <property type="molecule type" value="Genomic_DNA"/>
</dbReference>
<reference evidence="1 2" key="1">
    <citation type="submission" date="2018-09" db="EMBL/GenBank/DDBJ databases">
        <title>Complete genome sequence of Euzebya sp. DY32-46 isolated from seawater of Pacific Ocean.</title>
        <authorList>
            <person name="Xu L."/>
            <person name="Wu Y.-H."/>
            <person name="Xu X.-W."/>
        </authorList>
    </citation>
    <scope>NUCLEOTIDE SEQUENCE [LARGE SCALE GENOMIC DNA]</scope>
    <source>
        <strain evidence="1 2">DY32-46</strain>
    </source>
</reference>
<sequence>MRILQLGLWIAVAAGPVLGVAALVVATSAGRQQPPPAVPGVGVTSMAEVAVLQHLVGGTVPPTRLQPVRQQLLPVHDVTADASTALPGPGPVDVAAVTATPAGPGRWGVTVLVLGRDATVEAWQVTVAETPGGPAVEGLPALVPTPRAEAPAALALDAPRAPASDDPLAATVEGFLRAVLLGMGEVDRWTAVDVEVPVLDHPVAEMTLRRIARNRVSTTSVAVLAEVELRRADGSALLAQYPLLLAEREGRIEVARVLPALPLAPTGP</sequence>
<dbReference type="OrthoDB" id="4545310at2"/>
<evidence type="ECO:0000313" key="1">
    <source>
        <dbReference type="EMBL" id="AXV09720.1"/>
    </source>
</evidence>
<accession>A0A346Y5H3</accession>
<protein>
    <recommendedName>
        <fullName evidence="3">Conjugative transposon protein TcpC</fullName>
    </recommendedName>
</protein>